<feature type="compositionally biased region" description="Low complexity" evidence="1">
    <location>
        <begin position="367"/>
        <end position="382"/>
    </location>
</feature>
<feature type="region of interest" description="Disordered" evidence="1">
    <location>
        <begin position="361"/>
        <end position="397"/>
    </location>
</feature>
<reference evidence="2" key="1">
    <citation type="submission" date="2020-02" db="EMBL/GenBank/DDBJ databases">
        <authorList>
            <person name="Palmer J.M."/>
        </authorList>
    </citation>
    <scope>NUCLEOTIDE SEQUENCE</scope>
    <source>
        <strain evidence="2">EPUS1.4</strain>
        <tissue evidence="2">Thallus</tissue>
    </source>
</reference>
<feature type="compositionally biased region" description="Basic and acidic residues" evidence="1">
    <location>
        <begin position="383"/>
        <end position="397"/>
    </location>
</feature>
<feature type="compositionally biased region" description="Basic and acidic residues" evidence="1">
    <location>
        <begin position="85"/>
        <end position="98"/>
    </location>
</feature>
<dbReference type="EMBL" id="JAACFV010000077">
    <property type="protein sequence ID" value="KAF7506952.1"/>
    <property type="molecule type" value="Genomic_DNA"/>
</dbReference>
<accession>A0A8H7E2G8</accession>
<protein>
    <submittedName>
        <fullName evidence="2">Uncharacterized protein</fullName>
    </submittedName>
</protein>
<sequence>MTASPPRRRFVPEPVETIARSSRPLNRGDPETQLADRIPDQMPASSTAPDFLPSDQMKPTTTTRRFPPQPVEISLRTTKPSNWEKSGESRVEGRRVKDNSISGTGGGSTDGYNEPRQSTPQLLETPAKSPRKFALEPVETSTKSNRRRKGEEQEGEKAQSTPRRFAPEPVETSTKTSRKKPTEATQEPEAPPTRRRFAPEPIQTTSKSNHNKQATATIESSSQAPRRRFAPEAVETTIRRRRKQTVEEQPDSPSSDDKTTSRSSNGISSPRKFSPELIETARGSFRKGDSSPRLSRAETTVEPTAVPRYLRPPLAPSNTPAHSYAEVPQIHESRFSAASLARRQTRQHSFLVPELPCIESDSSAENSVVPSLSTSPSISSEESTNRQHKGEIRESHDGNFRGYMLSLAAQAAEKQLRDQAMAAYPNEQVHEPVHHFAVEDSDEESLPGKLETHNGTDPRIFRRESGADLAWHMNEMRRHHEQLEEAKRALKEDTVGQSRFSAVALMERHKTRAKKELGGHQKGVGLAEMRNAASPPMLGQDLVFPMSVSPKMTRCDVDQIPVPRTNECEDNKDDLGEPHLWTTHVGLQNNPEAGLWMGLCQKKDCDEQSPPTPMRSGLMTPAVQVDDQERERAGDLKHGRAFDKQNHNTMYLLATPAIQQNDPFTRTIDDKLNKELSIEQQIEKEFHHGFITQIYNYLSLGYPSLAHKFDEELSKITRIPVEELRRDDNLADAKGYVGAPEGEGLDEDSVKEGKCARWTALRLYIHEWARQQPGMADPTPNEWGVRARRGSWAF</sequence>
<feature type="compositionally biased region" description="Polar residues" evidence="1">
    <location>
        <begin position="75"/>
        <end position="84"/>
    </location>
</feature>
<organism evidence="2 3">
    <name type="scientific">Endocarpon pusillum</name>
    <dbReference type="NCBI Taxonomy" id="364733"/>
    <lineage>
        <taxon>Eukaryota</taxon>
        <taxon>Fungi</taxon>
        <taxon>Dikarya</taxon>
        <taxon>Ascomycota</taxon>
        <taxon>Pezizomycotina</taxon>
        <taxon>Eurotiomycetes</taxon>
        <taxon>Chaetothyriomycetidae</taxon>
        <taxon>Verrucariales</taxon>
        <taxon>Verrucariaceae</taxon>
        <taxon>Endocarpon</taxon>
    </lineage>
</organism>
<comment type="caution">
    <text evidence="2">The sequence shown here is derived from an EMBL/GenBank/DDBJ whole genome shotgun (WGS) entry which is preliminary data.</text>
</comment>
<evidence type="ECO:0000313" key="3">
    <source>
        <dbReference type="Proteomes" id="UP000606974"/>
    </source>
</evidence>
<proteinExistence type="predicted"/>
<dbReference type="AlphaFoldDB" id="A0A8H7E2G8"/>
<dbReference type="Proteomes" id="UP000606974">
    <property type="component" value="Unassembled WGS sequence"/>
</dbReference>
<feature type="region of interest" description="Disordered" evidence="1">
    <location>
        <begin position="1"/>
        <end position="321"/>
    </location>
</feature>
<keyword evidence="3" id="KW-1185">Reference proteome</keyword>
<dbReference type="OrthoDB" id="4716584at2759"/>
<gene>
    <name evidence="2" type="ORF">GJ744_011083</name>
</gene>
<name>A0A8H7E2G8_9EURO</name>
<feature type="compositionally biased region" description="Polar residues" evidence="1">
    <location>
        <begin position="202"/>
        <end position="224"/>
    </location>
</feature>
<evidence type="ECO:0000256" key="1">
    <source>
        <dbReference type="SAM" id="MobiDB-lite"/>
    </source>
</evidence>
<evidence type="ECO:0000313" key="2">
    <source>
        <dbReference type="EMBL" id="KAF7506952.1"/>
    </source>
</evidence>